<evidence type="ECO:0000313" key="1">
    <source>
        <dbReference type="EMBL" id="CAF4914878.1"/>
    </source>
</evidence>
<accession>A0A821W1I9</accession>
<dbReference type="Proteomes" id="UP000663880">
    <property type="component" value="Unassembled WGS sequence"/>
</dbReference>
<keyword evidence="2" id="KW-1185">Reference proteome</keyword>
<dbReference type="OrthoDB" id="8907274at2759"/>
<name>A0A821W1I9_9NEOP</name>
<protein>
    <submittedName>
        <fullName evidence="1">Uncharacterized protein</fullName>
    </submittedName>
</protein>
<dbReference type="EMBL" id="CAJOBZ010000048">
    <property type="protein sequence ID" value="CAF4914878.1"/>
    <property type="molecule type" value="Genomic_DNA"/>
</dbReference>
<reference evidence="1" key="1">
    <citation type="submission" date="2021-02" db="EMBL/GenBank/DDBJ databases">
        <authorList>
            <person name="Steward A R."/>
        </authorList>
    </citation>
    <scope>NUCLEOTIDE SEQUENCE</scope>
</reference>
<comment type="caution">
    <text evidence="1">The sequence shown here is derived from an EMBL/GenBank/DDBJ whole genome shotgun (WGS) entry which is preliminary data.</text>
</comment>
<dbReference type="AlphaFoldDB" id="A0A821W1I9"/>
<sequence>MCLTEWIRLRDYKGGRSRVILGTEIPAWVWEAYRVIGVFLFGCACQQLTTDVAKYTIGRLRPHFFEQKSFAPIDRHHQRHSDHLVYLFIKYDQRNEMQFTTYRVSLLKILP</sequence>
<gene>
    <name evidence="1" type="ORF">PMACD_LOCUS12481</name>
</gene>
<organism evidence="1 2">
    <name type="scientific">Pieris macdunnoughi</name>
    <dbReference type="NCBI Taxonomy" id="345717"/>
    <lineage>
        <taxon>Eukaryota</taxon>
        <taxon>Metazoa</taxon>
        <taxon>Ecdysozoa</taxon>
        <taxon>Arthropoda</taxon>
        <taxon>Hexapoda</taxon>
        <taxon>Insecta</taxon>
        <taxon>Pterygota</taxon>
        <taxon>Neoptera</taxon>
        <taxon>Endopterygota</taxon>
        <taxon>Lepidoptera</taxon>
        <taxon>Glossata</taxon>
        <taxon>Ditrysia</taxon>
        <taxon>Papilionoidea</taxon>
        <taxon>Pieridae</taxon>
        <taxon>Pierinae</taxon>
        <taxon>Pieris</taxon>
    </lineage>
</organism>
<proteinExistence type="predicted"/>
<evidence type="ECO:0000313" key="2">
    <source>
        <dbReference type="Proteomes" id="UP000663880"/>
    </source>
</evidence>